<evidence type="ECO:0000256" key="1">
    <source>
        <dbReference type="SAM" id="Phobius"/>
    </source>
</evidence>
<keyword evidence="3" id="KW-1185">Reference proteome</keyword>
<name>A0A8X6MDV7_NEPPI</name>
<gene>
    <name evidence="2" type="ORF">NPIL_292581</name>
</gene>
<dbReference type="EMBL" id="BMAW01090162">
    <property type="protein sequence ID" value="GFS43329.1"/>
    <property type="molecule type" value="Genomic_DNA"/>
</dbReference>
<protein>
    <submittedName>
        <fullName evidence="2">Uncharacterized protein</fullName>
    </submittedName>
</protein>
<evidence type="ECO:0000313" key="2">
    <source>
        <dbReference type="EMBL" id="GFS43329.1"/>
    </source>
</evidence>
<evidence type="ECO:0000313" key="3">
    <source>
        <dbReference type="Proteomes" id="UP000887013"/>
    </source>
</evidence>
<keyword evidence="1" id="KW-1133">Transmembrane helix</keyword>
<reference evidence="2" key="1">
    <citation type="submission" date="2020-08" db="EMBL/GenBank/DDBJ databases">
        <title>Multicomponent nature underlies the extraordinary mechanical properties of spider dragline silk.</title>
        <authorList>
            <person name="Kono N."/>
            <person name="Nakamura H."/>
            <person name="Mori M."/>
            <person name="Yoshida Y."/>
            <person name="Ohtoshi R."/>
            <person name="Malay A.D."/>
            <person name="Moran D.A.P."/>
            <person name="Tomita M."/>
            <person name="Numata K."/>
            <person name="Arakawa K."/>
        </authorList>
    </citation>
    <scope>NUCLEOTIDE SEQUENCE</scope>
</reference>
<dbReference type="AlphaFoldDB" id="A0A8X6MDV7"/>
<feature type="transmembrane region" description="Helical" evidence="1">
    <location>
        <begin position="66"/>
        <end position="91"/>
    </location>
</feature>
<organism evidence="2 3">
    <name type="scientific">Nephila pilipes</name>
    <name type="common">Giant wood spider</name>
    <name type="synonym">Nephila maculata</name>
    <dbReference type="NCBI Taxonomy" id="299642"/>
    <lineage>
        <taxon>Eukaryota</taxon>
        <taxon>Metazoa</taxon>
        <taxon>Ecdysozoa</taxon>
        <taxon>Arthropoda</taxon>
        <taxon>Chelicerata</taxon>
        <taxon>Arachnida</taxon>
        <taxon>Araneae</taxon>
        <taxon>Araneomorphae</taxon>
        <taxon>Entelegynae</taxon>
        <taxon>Araneoidea</taxon>
        <taxon>Nephilidae</taxon>
        <taxon>Nephila</taxon>
    </lineage>
</organism>
<dbReference type="Proteomes" id="UP000887013">
    <property type="component" value="Unassembled WGS sequence"/>
</dbReference>
<sequence>MTDDVYESGDDLVTDAIRWQPWTAILRDNSASLIGITYDWGRQIPFTSRKRPDLPRLASTNMLCKVLGRFFVVTCLSGSLSNLICLGRVWMFL</sequence>
<keyword evidence="1" id="KW-0812">Transmembrane</keyword>
<keyword evidence="1" id="KW-0472">Membrane</keyword>
<proteinExistence type="predicted"/>
<comment type="caution">
    <text evidence="2">The sequence shown here is derived from an EMBL/GenBank/DDBJ whole genome shotgun (WGS) entry which is preliminary data.</text>
</comment>
<accession>A0A8X6MDV7</accession>